<evidence type="ECO:0000256" key="5">
    <source>
        <dbReference type="ARBA" id="ARBA00022729"/>
    </source>
</evidence>
<evidence type="ECO:0000256" key="1">
    <source>
        <dbReference type="ARBA" id="ARBA00004434"/>
    </source>
</evidence>
<keyword evidence="5" id="KW-0732">Signal</keyword>
<proteinExistence type="inferred from homology"/>
<dbReference type="OrthoDB" id="5783753at2759"/>
<dbReference type="InterPro" id="IPR029160">
    <property type="entry name" value="UQCC4"/>
</dbReference>
<evidence type="ECO:0000313" key="14">
    <source>
        <dbReference type="Proteomes" id="UP000822369"/>
    </source>
</evidence>
<evidence type="ECO:0000313" key="13">
    <source>
        <dbReference type="EMBL" id="KAF7204586.1"/>
    </source>
</evidence>
<keyword evidence="8" id="KW-1133">Transmembrane helix</keyword>
<comment type="similarity">
    <text evidence="11">Belongs to the UQCC4 family.</text>
</comment>
<keyword evidence="10" id="KW-0472">Membrane</keyword>
<keyword evidence="3" id="KW-0679">Respiratory chain</keyword>
<protein>
    <submittedName>
        <fullName evidence="13">Uncharacterized protein</fullName>
    </submittedName>
</protein>
<dbReference type="PANTHER" id="PTHR35268:SF1">
    <property type="entry name" value="UBIQUINOL-CYTOCHROME-C REDUCTASE COMPLEX ASSEMBLY FACTOR 4"/>
    <property type="match status" value="1"/>
</dbReference>
<feature type="region of interest" description="Disordered" evidence="12">
    <location>
        <begin position="41"/>
        <end position="60"/>
    </location>
</feature>
<dbReference type="PANTHER" id="PTHR35268">
    <property type="entry name" value="PROTEIN CCSMST1"/>
    <property type="match status" value="1"/>
</dbReference>
<dbReference type="EMBL" id="JAAVVJ010000016">
    <property type="protein sequence ID" value="KAF7204586.1"/>
    <property type="molecule type" value="Genomic_DNA"/>
</dbReference>
<dbReference type="GO" id="GO:0005743">
    <property type="term" value="C:mitochondrial inner membrane"/>
    <property type="evidence" value="ECO:0007669"/>
    <property type="project" value="UniProtKB-SubCell"/>
</dbReference>
<keyword evidence="6" id="KW-0999">Mitochondrion inner membrane</keyword>
<evidence type="ECO:0000256" key="10">
    <source>
        <dbReference type="ARBA" id="ARBA00023136"/>
    </source>
</evidence>
<evidence type="ECO:0000256" key="4">
    <source>
        <dbReference type="ARBA" id="ARBA00022692"/>
    </source>
</evidence>
<reference evidence="13" key="1">
    <citation type="submission" date="2020-03" db="EMBL/GenBank/DDBJ databases">
        <title>Intra-Species Differences in Population Size shape Life History and Genome Evolution.</title>
        <authorList>
            <person name="Willemsen D."/>
            <person name="Cui R."/>
            <person name="Valenzano D.R."/>
        </authorList>
    </citation>
    <scope>NUCLEOTIDE SEQUENCE</scope>
    <source>
        <strain evidence="13">GRZ</strain>
        <tissue evidence="13">Whole</tissue>
    </source>
</reference>
<dbReference type="InterPro" id="IPR023248">
    <property type="entry name" value="UQCC4_vert"/>
</dbReference>
<sequence length="130" mass="14496">MFTTTRVFCGLKRVILSRGKGLGHGPSVTASVQPIFLRSLKSAGPEPNSNEDKPIKFSTSKASHRTWKVSSSMGIQHQRPLWKVLPIILVGTATILWCFLREETDIDAKLEKQLHEHLSGLLSDSKEDED</sequence>
<dbReference type="Proteomes" id="UP000822369">
    <property type="component" value="Chromosome 16"/>
</dbReference>
<evidence type="ECO:0000256" key="8">
    <source>
        <dbReference type="ARBA" id="ARBA00022989"/>
    </source>
</evidence>
<evidence type="ECO:0000256" key="7">
    <source>
        <dbReference type="ARBA" id="ARBA00022982"/>
    </source>
</evidence>
<evidence type="ECO:0000256" key="6">
    <source>
        <dbReference type="ARBA" id="ARBA00022792"/>
    </source>
</evidence>
<dbReference type="AlphaFoldDB" id="A0A9D2XLQ6"/>
<evidence type="ECO:0000256" key="3">
    <source>
        <dbReference type="ARBA" id="ARBA00022660"/>
    </source>
</evidence>
<evidence type="ECO:0000256" key="12">
    <source>
        <dbReference type="SAM" id="MobiDB-lite"/>
    </source>
</evidence>
<keyword evidence="4" id="KW-0812">Transmembrane</keyword>
<comment type="caution">
    <text evidence="13">The sequence shown here is derived from an EMBL/GenBank/DDBJ whole genome shotgun (WGS) entry which is preliminary data.</text>
</comment>
<keyword evidence="9" id="KW-0496">Mitochondrion</keyword>
<evidence type="ECO:0000256" key="2">
    <source>
        <dbReference type="ARBA" id="ARBA00022448"/>
    </source>
</evidence>
<name>A0A9D2XLQ6_NOTFU</name>
<gene>
    <name evidence="13" type="ORF">G4P62_012188</name>
</gene>
<organism evidence="13 14">
    <name type="scientific">Nothobranchius furzeri</name>
    <name type="common">Turquoise killifish</name>
    <dbReference type="NCBI Taxonomy" id="105023"/>
    <lineage>
        <taxon>Eukaryota</taxon>
        <taxon>Metazoa</taxon>
        <taxon>Chordata</taxon>
        <taxon>Craniata</taxon>
        <taxon>Vertebrata</taxon>
        <taxon>Euteleostomi</taxon>
        <taxon>Actinopterygii</taxon>
        <taxon>Neopterygii</taxon>
        <taxon>Teleostei</taxon>
        <taxon>Neoteleostei</taxon>
        <taxon>Acanthomorphata</taxon>
        <taxon>Ovalentaria</taxon>
        <taxon>Atherinomorphae</taxon>
        <taxon>Cyprinodontiformes</taxon>
        <taxon>Nothobranchiidae</taxon>
        <taxon>Nothobranchius</taxon>
    </lineage>
</organism>
<evidence type="ECO:0000256" key="9">
    <source>
        <dbReference type="ARBA" id="ARBA00023128"/>
    </source>
</evidence>
<accession>A0A9D2XLQ6</accession>
<dbReference type="KEGG" id="nfu:107388043"/>
<keyword evidence="7" id="KW-0249">Electron transport</keyword>
<evidence type="ECO:0000256" key="11">
    <source>
        <dbReference type="ARBA" id="ARBA00034713"/>
    </source>
</evidence>
<keyword evidence="2" id="KW-0813">Transport</keyword>
<dbReference type="Pfam" id="PF15013">
    <property type="entry name" value="CCSMST1"/>
    <property type="match status" value="1"/>
</dbReference>
<comment type="subcellular location">
    <subcellularLocation>
        <location evidence="1">Mitochondrion inner membrane</location>
        <topology evidence="1">Single-pass membrane protein</topology>
    </subcellularLocation>
</comment>
<dbReference type="PRINTS" id="PR02042">
    <property type="entry name" value="CCSMST1"/>
</dbReference>